<reference evidence="1 2" key="1">
    <citation type="journal article" date="2002" name="Nature">
        <title>Genome sequence of the plant pathogen Ralstonia solanacearum.</title>
        <authorList>
            <person name="Salanoubat M."/>
            <person name="Genin S."/>
            <person name="Artiguenave F."/>
            <person name="Gouzy J."/>
            <person name="Mangenot S."/>
            <person name="Arlat M."/>
            <person name="Billault A."/>
            <person name="Brottier P."/>
            <person name="Camus J.C."/>
            <person name="Cattolico L."/>
            <person name="Chandler M."/>
            <person name="Choisne N."/>
            <person name="Claudel-Renard C."/>
            <person name="Cunnac S."/>
            <person name="Demange N."/>
            <person name="Gaspin C."/>
            <person name="Lavie M."/>
            <person name="Moisan A."/>
            <person name="Robert C."/>
            <person name="Saurin W."/>
            <person name="Schiex T."/>
            <person name="Siguier P."/>
            <person name="Thebault P."/>
            <person name="Whalen M."/>
            <person name="Wincker P."/>
            <person name="Levy M."/>
            <person name="Weissenbach J."/>
            <person name="Boucher C.A."/>
        </authorList>
    </citation>
    <scope>NUCLEOTIDE SEQUENCE [LARGE SCALE GENOMIC DNA]</scope>
    <source>
        <strain evidence="2">ATCC BAA-1114 / GMI1000</strain>
    </source>
</reference>
<keyword evidence="1" id="KW-0812">Transmembrane</keyword>
<dbReference type="KEGG" id="rso:RSc3338"/>
<keyword evidence="1" id="KW-0472">Membrane</keyword>
<evidence type="ECO:0000313" key="1">
    <source>
        <dbReference type="EMBL" id="CAD17126.1"/>
    </source>
</evidence>
<proteinExistence type="predicted"/>
<evidence type="ECO:0000313" key="2">
    <source>
        <dbReference type="Proteomes" id="UP000001436"/>
    </source>
</evidence>
<dbReference type="Proteomes" id="UP000001436">
    <property type="component" value="Chromosome"/>
</dbReference>
<organism evidence="1 2">
    <name type="scientific">Ralstonia nicotianae (strain ATCC BAA-1114 / GMI1000)</name>
    <name type="common">Ralstonia solanacearum</name>
    <dbReference type="NCBI Taxonomy" id="267608"/>
    <lineage>
        <taxon>Bacteria</taxon>
        <taxon>Pseudomonadati</taxon>
        <taxon>Pseudomonadota</taxon>
        <taxon>Betaproteobacteria</taxon>
        <taxon>Burkholderiales</taxon>
        <taxon>Burkholderiaceae</taxon>
        <taxon>Ralstonia</taxon>
        <taxon>Ralstonia solanacearum species complex</taxon>
    </lineage>
</organism>
<dbReference type="AlphaFoldDB" id="Q8XU55"/>
<dbReference type="EnsemblBacteria" id="CAD17126">
    <property type="protein sequence ID" value="CAD17126"/>
    <property type="gene ID" value="RSc3338"/>
</dbReference>
<dbReference type="eggNOG" id="ENOG502ZXZP">
    <property type="taxonomic scope" value="Bacteria"/>
</dbReference>
<protein>
    <submittedName>
        <fullName evidence="1">Hypothetical transmembrane protein</fullName>
    </submittedName>
</protein>
<sequence>MAPSPEPTMPPSTRLAHSEDRARLLSALAGACAAAPLQLAHAVDALLGHPSQHPCLLVEEGASLVGVAPVSLVPHLVLGGLVAWLPAGVQVFGGGPRTRDAALAAVGEYARAHGILHVLLPPAALSAADAAALGFVPEAGGCWLRAERPTPKSLG</sequence>
<accession>Q8XU55</accession>
<gene>
    <name evidence="1" type="ordered locus">RSc3338</name>
</gene>
<dbReference type="EMBL" id="AL646052">
    <property type="protein sequence ID" value="CAD17126.1"/>
    <property type="molecule type" value="Genomic_DNA"/>
</dbReference>
<name>Q8XU55_RALN1</name>
<dbReference type="STRING" id="267608.RSc3338"/>
<dbReference type="HOGENOM" id="CLU_1785311_0_0_4"/>
<keyword evidence="2" id="KW-1185">Reference proteome</keyword>